<dbReference type="AlphaFoldDB" id="A0AA87ZEZ6"/>
<feature type="region of interest" description="Disordered" evidence="1">
    <location>
        <begin position="17"/>
        <end position="49"/>
    </location>
</feature>
<keyword evidence="3" id="KW-1185">Reference proteome</keyword>
<reference evidence="2" key="1">
    <citation type="submission" date="2023-07" db="EMBL/GenBank/DDBJ databases">
        <title>draft genome sequence of fig (Ficus carica).</title>
        <authorList>
            <person name="Takahashi T."/>
            <person name="Nishimura K."/>
        </authorList>
    </citation>
    <scope>NUCLEOTIDE SEQUENCE</scope>
</reference>
<protein>
    <submittedName>
        <fullName evidence="2">Uncharacterized protein</fullName>
    </submittedName>
</protein>
<organism evidence="2 3">
    <name type="scientific">Ficus carica</name>
    <name type="common">Common fig</name>
    <dbReference type="NCBI Taxonomy" id="3494"/>
    <lineage>
        <taxon>Eukaryota</taxon>
        <taxon>Viridiplantae</taxon>
        <taxon>Streptophyta</taxon>
        <taxon>Embryophyta</taxon>
        <taxon>Tracheophyta</taxon>
        <taxon>Spermatophyta</taxon>
        <taxon>Magnoliopsida</taxon>
        <taxon>eudicotyledons</taxon>
        <taxon>Gunneridae</taxon>
        <taxon>Pentapetalae</taxon>
        <taxon>rosids</taxon>
        <taxon>fabids</taxon>
        <taxon>Rosales</taxon>
        <taxon>Moraceae</taxon>
        <taxon>Ficeae</taxon>
        <taxon>Ficus</taxon>
    </lineage>
</organism>
<feature type="compositionally biased region" description="Basic residues" evidence="1">
    <location>
        <begin position="22"/>
        <end position="35"/>
    </location>
</feature>
<evidence type="ECO:0000256" key="1">
    <source>
        <dbReference type="SAM" id="MobiDB-lite"/>
    </source>
</evidence>
<evidence type="ECO:0000313" key="2">
    <source>
        <dbReference type="EMBL" id="GMN35699.1"/>
    </source>
</evidence>
<comment type="caution">
    <text evidence="2">The sequence shown here is derived from an EMBL/GenBank/DDBJ whole genome shotgun (WGS) entry which is preliminary data.</text>
</comment>
<feature type="compositionally biased region" description="Pro residues" evidence="1">
    <location>
        <begin position="36"/>
        <end position="45"/>
    </location>
</feature>
<feature type="region of interest" description="Disordered" evidence="1">
    <location>
        <begin position="63"/>
        <end position="93"/>
    </location>
</feature>
<accession>A0AA87ZEZ6</accession>
<proteinExistence type="predicted"/>
<dbReference type="EMBL" id="BTGU01000005">
    <property type="protein sequence ID" value="GMN35699.1"/>
    <property type="molecule type" value="Genomic_DNA"/>
</dbReference>
<name>A0AA87ZEZ6_FICCA</name>
<dbReference type="Proteomes" id="UP001187192">
    <property type="component" value="Unassembled WGS sequence"/>
</dbReference>
<evidence type="ECO:0000313" key="3">
    <source>
        <dbReference type="Proteomes" id="UP001187192"/>
    </source>
</evidence>
<sequence>MENKAVHEDLLRFSGELDCRPGAHHGARSSYRRRPPQPTPLPTLPTPARSCASYSEVAVATLLPTPSTPPFPHETASNAPHLRDLSPAIPNSS</sequence>
<gene>
    <name evidence="2" type="ORF">TIFTF001_005463</name>
</gene>